<comment type="caution">
    <text evidence="13">The sequence shown here is derived from an EMBL/GenBank/DDBJ whole genome shotgun (WGS) entry which is preliminary data.</text>
</comment>
<evidence type="ECO:0000256" key="6">
    <source>
        <dbReference type="ARBA" id="ARBA00023155"/>
    </source>
</evidence>
<evidence type="ECO:0000256" key="2">
    <source>
        <dbReference type="ARBA" id="ARBA00021327"/>
    </source>
</evidence>
<evidence type="ECO:0000313" key="14">
    <source>
        <dbReference type="Proteomes" id="UP000198287"/>
    </source>
</evidence>
<keyword evidence="3" id="KW-0217">Developmental protein</keyword>
<dbReference type="GO" id="GO:0005634">
    <property type="term" value="C:nucleus"/>
    <property type="evidence" value="ECO:0007669"/>
    <property type="project" value="UniProtKB-SubCell"/>
</dbReference>
<proteinExistence type="predicted"/>
<accession>A0A226DJR1</accession>
<organism evidence="13 14">
    <name type="scientific">Folsomia candida</name>
    <name type="common">Springtail</name>
    <dbReference type="NCBI Taxonomy" id="158441"/>
    <lineage>
        <taxon>Eukaryota</taxon>
        <taxon>Metazoa</taxon>
        <taxon>Ecdysozoa</taxon>
        <taxon>Arthropoda</taxon>
        <taxon>Hexapoda</taxon>
        <taxon>Collembola</taxon>
        <taxon>Entomobryomorpha</taxon>
        <taxon>Isotomoidea</taxon>
        <taxon>Isotomidae</taxon>
        <taxon>Proisotominae</taxon>
        <taxon>Folsomia</taxon>
    </lineage>
</organism>
<keyword evidence="14" id="KW-1185">Reference proteome</keyword>
<dbReference type="SMART" id="SM00389">
    <property type="entry name" value="HOX"/>
    <property type="match status" value="1"/>
</dbReference>
<keyword evidence="5" id="KW-0805">Transcription regulation</keyword>
<keyword evidence="8 9" id="KW-0539">Nucleus</keyword>
<sequence length="101" mass="11889">MATGAMRVVPELQQQQKQQQQRREEQEGRGGKMNLDLRLTEEQEEYLELQFKKSKNPHPSELMLTAAETGLLEEEVQAWFKQRMAMWRRDQGLNPVSSRIC</sequence>
<dbReference type="PROSITE" id="PS50071">
    <property type="entry name" value="HOMEOBOX_2"/>
    <property type="match status" value="1"/>
</dbReference>
<keyword evidence="6 9" id="KW-0371">Homeobox</keyword>
<dbReference type="GO" id="GO:0006357">
    <property type="term" value="P:regulation of transcription by RNA polymerase II"/>
    <property type="evidence" value="ECO:0007669"/>
    <property type="project" value="TreeGrafter"/>
</dbReference>
<name>A0A226DJR1_FOLCA</name>
<dbReference type="GO" id="GO:0030154">
    <property type="term" value="P:cell differentiation"/>
    <property type="evidence" value="ECO:0007669"/>
    <property type="project" value="InterPro"/>
</dbReference>
<evidence type="ECO:0000256" key="7">
    <source>
        <dbReference type="ARBA" id="ARBA00023163"/>
    </source>
</evidence>
<protein>
    <recommendedName>
        <fullName evidence="2">Homeodomain-only protein</fullName>
    </recommendedName>
</protein>
<dbReference type="InterPro" id="IPR001356">
    <property type="entry name" value="HD"/>
</dbReference>
<evidence type="ECO:0000256" key="11">
    <source>
        <dbReference type="SAM" id="MobiDB-lite"/>
    </source>
</evidence>
<gene>
    <name evidence="13" type="ORF">Fcan01_19632</name>
</gene>
<dbReference type="InterPro" id="IPR009057">
    <property type="entry name" value="Homeodomain-like_sf"/>
</dbReference>
<evidence type="ECO:0000256" key="1">
    <source>
        <dbReference type="ARBA" id="ARBA00004123"/>
    </source>
</evidence>
<feature type="domain" description="Homeobox" evidence="12">
    <location>
        <begin position="30"/>
        <end position="90"/>
    </location>
</feature>
<evidence type="ECO:0000313" key="13">
    <source>
        <dbReference type="EMBL" id="OXA45765.1"/>
    </source>
</evidence>
<dbReference type="AlphaFoldDB" id="A0A226DJR1"/>
<feature type="region of interest" description="Disordered" evidence="11">
    <location>
        <begin position="1"/>
        <end position="35"/>
    </location>
</feature>
<comment type="subcellular location">
    <subcellularLocation>
        <location evidence="1 9 10">Nucleus</location>
    </subcellularLocation>
</comment>
<evidence type="ECO:0000256" key="8">
    <source>
        <dbReference type="ARBA" id="ARBA00023242"/>
    </source>
</evidence>
<keyword evidence="9 10" id="KW-0238">DNA-binding</keyword>
<feature type="compositionally biased region" description="Basic and acidic residues" evidence="11">
    <location>
        <begin position="21"/>
        <end position="30"/>
    </location>
</feature>
<dbReference type="Gene3D" id="1.10.10.60">
    <property type="entry name" value="Homeodomain-like"/>
    <property type="match status" value="1"/>
</dbReference>
<evidence type="ECO:0000256" key="5">
    <source>
        <dbReference type="ARBA" id="ARBA00023015"/>
    </source>
</evidence>
<evidence type="ECO:0000256" key="10">
    <source>
        <dbReference type="RuleBase" id="RU000682"/>
    </source>
</evidence>
<feature type="DNA-binding region" description="Homeobox" evidence="9">
    <location>
        <begin position="32"/>
        <end position="91"/>
    </location>
</feature>
<dbReference type="Pfam" id="PF00046">
    <property type="entry name" value="Homeodomain"/>
    <property type="match status" value="1"/>
</dbReference>
<evidence type="ECO:0000259" key="12">
    <source>
        <dbReference type="PROSITE" id="PS50071"/>
    </source>
</evidence>
<dbReference type="EMBL" id="LNIX01000017">
    <property type="protein sequence ID" value="OXA45765.1"/>
    <property type="molecule type" value="Genomic_DNA"/>
</dbReference>
<dbReference type="CDD" id="cd00086">
    <property type="entry name" value="homeodomain"/>
    <property type="match status" value="1"/>
</dbReference>
<evidence type="ECO:0000256" key="4">
    <source>
        <dbReference type="ARBA" id="ARBA00022491"/>
    </source>
</evidence>
<dbReference type="PANTHER" id="PTHR21408">
    <property type="entry name" value="HOMEODOMAIN-ONLY PROTEIN"/>
    <property type="match status" value="1"/>
</dbReference>
<dbReference type="GO" id="GO:0003677">
    <property type="term" value="F:DNA binding"/>
    <property type="evidence" value="ECO:0007669"/>
    <property type="project" value="UniProtKB-UniRule"/>
</dbReference>
<evidence type="ECO:0000256" key="3">
    <source>
        <dbReference type="ARBA" id="ARBA00022473"/>
    </source>
</evidence>
<dbReference type="InterPro" id="IPR039162">
    <property type="entry name" value="HOPX"/>
</dbReference>
<reference evidence="13 14" key="1">
    <citation type="submission" date="2015-12" db="EMBL/GenBank/DDBJ databases">
        <title>The genome of Folsomia candida.</title>
        <authorList>
            <person name="Faddeeva A."/>
            <person name="Derks M.F."/>
            <person name="Anvar Y."/>
            <person name="Smit S."/>
            <person name="Van Straalen N."/>
            <person name="Roelofs D."/>
        </authorList>
    </citation>
    <scope>NUCLEOTIDE SEQUENCE [LARGE SCALE GENOMIC DNA]</scope>
    <source>
        <strain evidence="13 14">VU population</strain>
        <tissue evidence="13">Whole body</tissue>
    </source>
</reference>
<evidence type="ECO:0000256" key="9">
    <source>
        <dbReference type="PROSITE-ProRule" id="PRU00108"/>
    </source>
</evidence>
<dbReference type="PANTHER" id="PTHR21408:SF1">
    <property type="entry name" value="HOMEODOMAIN-ONLY PROTEIN"/>
    <property type="match status" value="1"/>
</dbReference>
<dbReference type="Proteomes" id="UP000198287">
    <property type="component" value="Unassembled WGS sequence"/>
</dbReference>
<dbReference type="OMA" id="RMAMWRR"/>
<keyword evidence="4" id="KW-0678">Repressor</keyword>
<keyword evidence="7" id="KW-0804">Transcription</keyword>
<dbReference type="SUPFAM" id="SSF46689">
    <property type="entry name" value="Homeodomain-like"/>
    <property type="match status" value="1"/>
</dbReference>